<dbReference type="AlphaFoldDB" id="A0AAN6ZUE3"/>
<reference evidence="3" key="2">
    <citation type="submission" date="2023-05" db="EMBL/GenBank/DDBJ databases">
        <authorList>
            <consortium name="Lawrence Berkeley National Laboratory"/>
            <person name="Steindorff A."/>
            <person name="Hensen N."/>
            <person name="Bonometti L."/>
            <person name="Westerberg I."/>
            <person name="Brannstrom I.O."/>
            <person name="Guillou S."/>
            <person name="Cros-Aarteil S."/>
            <person name="Calhoun S."/>
            <person name="Haridas S."/>
            <person name="Kuo A."/>
            <person name="Mondo S."/>
            <person name="Pangilinan J."/>
            <person name="Riley R."/>
            <person name="Labutti K."/>
            <person name="Andreopoulos B."/>
            <person name="Lipzen A."/>
            <person name="Chen C."/>
            <person name="Yanf M."/>
            <person name="Daum C."/>
            <person name="Ng V."/>
            <person name="Clum A."/>
            <person name="Ohm R."/>
            <person name="Martin F."/>
            <person name="Silar P."/>
            <person name="Natvig D."/>
            <person name="Lalanne C."/>
            <person name="Gautier V."/>
            <person name="Ament-Velasquez S.L."/>
            <person name="Kruys A."/>
            <person name="Hutchinson M.I."/>
            <person name="Powell A.J."/>
            <person name="Barry K."/>
            <person name="Miller A.N."/>
            <person name="Grigoriev I.V."/>
            <person name="Debuchy R."/>
            <person name="Gladieux P."/>
            <person name="Thoren M.H."/>
            <person name="Johannesson H."/>
        </authorList>
    </citation>
    <scope>NUCLEOTIDE SEQUENCE</scope>
    <source>
        <strain evidence="3">CBS 538.74</strain>
    </source>
</reference>
<dbReference type="Gene3D" id="3.40.50.300">
    <property type="entry name" value="P-loop containing nucleotide triphosphate hydrolases"/>
    <property type="match status" value="1"/>
</dbReference>
<dbReference type="InterPro" id="IPR020849">
    <property type="entry name" value="Small_GTPase_Ras-type"/>
</dbReference>
<keyword evidence="4" id="KW-1185">Reference proteome</keyword>
<gene>
    <name evidence="3" type="ORF">C8A00DRAFT_36039</name>
</gene>
<evidence type="ECO:0000256" key="1">
    <source>
        <dbReference type="ARBA" id="ARBA00022741"/>
    </source>
</evidence>
<dbReference type="GO" id="GO:0005525">
    <property type="term" value="F:GTP binding"/>
    <property type="evidence" value="ECO:0007669"/>
    <property type="project" value="UniProtKB-KW"/>
</dbReference>
<dbReference type="NCBIfam" id="TIGR00231">
    <property type="entry name" value="small_GTP"/>
    <property type="match status" value="1"/>
</dbReference>
<accession>A0AAN6ZUE3</accession>
<dbReference type="PANTHER" id="PTHR24070">
    <property type="entry name" value="RAS, DI-RAS, AND RHEB FAMILY MEMBERS OF SMALL GTPASE SUPERFAMILY"/>
    <property type="match status" value="1"/>
</dbReference>
<dbReference type="GO" id="GO:0007165">
    <property type="term" value="P:signal transduction"/>
    <property type="evidence" value="ECO:0007669"/>
    <property type="project" value="InterPro"/>
</dbReference>
<dbReference type="InterPro" id="IPR005225">
    <property type="entry name" value="Small_GTP-bd"/>
</dbReference>
<dbReference type="PRINTS" id="PR00449">
    <property type="entry name" value="RASTRNSFRMNG"/>
</dbReference>
<evidence type="ECO:0000313" key="3">
    <source>
        <dbReference type="EMBL" id="KAK4151297.1"/>
    </source>
</evidence>
<sequence>MPTALAKQRKIAIVGSRSVGKSSLAVRYVDGHFVESYYPTIENTFSKEIRVKGQEYATEIVDTA</sequence>
<dbReference type="Pfam" id="PF00071">
    <property type="entry name" value="Ras"/>
    <property type="match status" value="1"/>
</dbReference>
<dbReference type="EMBL" id="MU857022">
    <property type="protein sequence ID" value="KAK4151297.1"/>
    <property type="molecule type" value="Genomic_DNA"/>
</dbReference>
<reference evidence="3" key="1">
    <citation type="journal article" date="2023" name="Mol. Phylogenet. Evol.">
        <title>Genome-scale phylogeny and comparative genomics of the fungal order Sordariales.</title>
        <authorList>
            <person name="Hensen N."/>
            <person name="Bonometti L."/>
            <person name="Westerberg I."/>
            <person name="Brannstrom I.O."/>
            <person name="Guillou S."/>
            <person name="Cros-Aarteil S."/>
            <person name="Calhoun S."/>
            <person name="Haridas S."/>
            <person name="Kuo A."/>
            <person name="Mondo S."/>
            <person name="Pangilinan J."/>
            <person name="Riley R."/>
            <person name="LaButti K."/>
            <person name="Andreopoulos B."/>
            <person name="Lipzen A."/>
            <person name="Chen C."/>
            <person name="Yan M."/>
            <person name="Daum C."/>
            <person name="Ng V."/>
            <person name="Clum A."/>
            <person name="Steindorff A."/>
            <person name="Ohm R.A."/>
            <person name="Martin F."/>
            <person name="Silar P."/>
            <person name="Natvig D.O."/>
            <person name="Lalanne C."/>
            <person name="Gautier V."/>
            <person name="Ament-Velasquez S.L."/>
            <person name="Kruys A."/>
            <person name="Hutchinson M.I."/>
            <person name="Powell A.J."/>
            <person name="Barry K."/>
            <person name="Miller A.N."/>
            <person name="Grigoriev I.V."/>
            <person name="Debuchy R."/>
            <person name="Gladieux P."/>
            <person name="Hiltunen Thoren M."/>
            <person name="Johannesson H."/>
        </authorList>
    </citation>
    <scope>NUCLEOTIDE SEQUENCE</scope>
    <source>
        <strain evidence="3">CBS 538.74</strain>
    </source>
</reference>
<dbReference type="Proteomes" id="UP001302745">
    <property type="component" value="Unassembled WGS sequence"/>
</dbReference>
<keyword evidence="1" id="KW-0547">Nucleotide-binding</keyword>
<evidence type="ECO:0000256" key="2">
    <source>
        <dbReference type="ARBA" id="ARBA00023134"/>
    </source>
</evidence>
<dbReference type="InterPro" id="IPR027417">
    <property type="entry name" value="P-loop_NTPase"/>
</dbReference>
<dbReference type="GO" id="GO:0016020">
    <property type="term" value="C:membrane"/>
    <property type="evidence" value="ECO:0007669"/>
    <property type="project" value="InterPro"/>
</dbReference>
<dbReference type="InterPro" id="IPR001806">
    <property type="entry name" value="Small_GTPase"/>
</dbReference>
<evidence type="ECO:0000313" key="4">
    <source>
        <dbReference type="Proteomes" id="UP001302745"/>
    </source>
</evidence>
<protein>
    <submittedName>
        <fullName evidence="3">Uncharacterized protein</fullName>
    </submittedName>
</protein>
<name>A0AAN6ZUE3_9PEZI</name>
<dbReference type="SUPFAM" id="SSF52540">
    <property type="entry name" value="P-loop containing nucleoside triphosphate hydrolases"/>
    <property type="match status" value="1"/>
</dbReference>
<organism evidence="3 4">
    <name type="scientific">Chaetomidium leptoderma</name>
    <dbReference type="NCBI Taxonomy" id="669021"/>
    <lineage>
        <taxon>Eukaryota</taxon>
        <taxon>Fungi</taxon>
        <taxon>Dikarya</taxon>
        <taxon>Ascomycota</taxon>
        <taxon>Pezizomycotina</taxon>
        <taxon>Sordariomycetes</taxon>
        <taxon>Sordariomycetidae</taxon>
        <taxon>Sordariales</taxon>
        <taxon>Chaetomiaceae</taxon>
        <taxon>Chaetomidium</taxon>
    </lineage>
</organism>
<feature type="non-terminal residue" evidence="3">
    <location>
        <position position="64"/>
    </location>
</feature>
<proteinExistence type="predicted"/>
<comment type="caution">
    <text evidence="3">The sequence shown here is derived from an EMBL/GenBank/DDBJ whole genome shotgun (WGS) entry which is preliminary data.</text>
</comment>
<keyword evidence="2" id="KW-0342">GTP-binding</keyword>
<dbReference type="GO" id="GO:0003924">
    <property type="term" value="F:GTPase activity"/>
    <property type="evidence" value="ECO:0007669"/>
    <property type="project" value="InterPro"/>
</dbReference>